<accession>A0ABS9KKD6</accession>
<organism evidence="4 5">
    <name type="scientific">Terrimonas ginsenosidimutans</name>
    <dbReference type="NCBI Taxonomy" id="2908004"/>
    <lineage>
        <taxon>Bacteria</taxon>
        <taxon>Pseudomonadati</taxon>
        <taxon>Bacteroidota</taxon>
        <taxon>Chitinophagia</taxon>
        <taxon>Chitinophagales</taxon>
        <taxon>Chitinophagaceae</taxon>
        <taxon>Terrimonas</taxon>
    </lineage>
</organism>
<dbReference type="NCBIfam" id="TIGR02464">
    <property type="entry name" value="ribofla_fusion"/>
    <property type="match status" value="1"/>
</dbReference>
<name>A0ABS9KKD6_9BACT</name>
<proteinExistence type="predicted"/>
<protein>
    <submittedName>
        <fullName evidence="4">NADAR family protein</fullName>
    </submittedName>
</protein>
<evidence type="ECO:0000313" key="5">
    <source>
        <dbReference type="Proteomes" id="UP001165367"/>
    </source>
</evidence>
<dbReference type="CDD" id="cd15457">
    <property type="entry name" value="NADAR"/>
    <property type="match status" value="1"/>
</dbReference>
<dbReference type="Gene3D" id="1.10.357.40">
    <property type="entry name" value="YbiA-like"/>
    <property type="match status" value="1"/>
</dbReference>
<dbReference type="RefSeq" id="WP_237868023.1">
    <property type="nucleotide sequence ID" value="NZ_JAKLTR010000001.1"/>
</dbReference>
<reference evidence="4" key="1">
    <citation type="submission" date="2022-01" db="EMBL/GenBank/DDBJ databases">
        <authorList>
            <person name="Jo J.-H."/>
            <person name="Im W.-T."/>
        </authorList>
    </citation>
    <scope>NUCLEOTIDE SEQUENCE</scope>
    <source>
        <strain evidence="4">NA20</strain>
    </source>
</reference>
<gene>
    <name evidence="4" type="ORF">LZZ85_00825</name>
</gene>
<dbReference type="EMBL" id="JAKLTR010000001">
    <property type="protein sequence ID" value="MCG2612794.1"/>
    <property type="molecule type" value="Genomic_DNA"/>
</dbReference>
<sequence>MNSNRTYQLADSVVFQKTKEEFGGLSNMAAGYSLNINDVIIPTAEHLYQACRFPHSPELQLAIISEPSPMTAKKLGRQKIEMTRKDWDKIQFKVMKWVLEVKLSQNWESFGKLLRETGDKHIVELAPKNKIWGAAKDGSVLTGTNALGRLLMQLRETYVKPDHYQACVNPLEIEDFLLLGNPIGIVCNEEYESEIEWSLNRSILPTS</sequence>
<evidence type="ECO:0000313" key="4">
    <source>
        <dbReference type="EMBL" id="MCG2612794.1"/>
    </source>
</evidence>
<evidence type="ECO:0000256" key="2">
    <source>
        <dbReference type="ARBA" id="ARBA00000751"/>
    </source>
</evidence>
<dbReference type="InterPro" id="IPR012816">
    <property type="entry name" value="NADAR"/>
</dbReference>
<evidence type="ECO:0000256" key="1">
    <source>
        <dbReference type="ARBA" id="ARBA00000022"/>
    </source>
</evidence>
<comment type="caution">
    <text evidence="4">The sequence shown here is derived from an EMBL/GenBank/DDBJ whole genome shotgun (WGS) entry which is preliminary data.</text>
</comment>
<comment type="catalytic activity">
    <reaction evidence="2">
        <text>2,5-diamino-6-hydroxy-4-(5-phosphoribosylamino)-pyrimidine + H2O = 2,5,6-triamino-4-hydroxypyrimidine + D-ribose 5-phosphate</text>
        <dbReference type="Rhea" id="RHEA:23436"/>
        <dbReference type="ChEBI" id="CHEBI:15377"/>
        <dbReference type="ChEBI" id="CHEBI:58614"/>
        <dbReference type="ChEBI" id="CHEBI:78346"/>
        <dbReference type="ChEBI" id="CHEBI:137796"/>
    </reaction>
</comment>
<keyword evidence="5" id="KW-1185">Reference proteome</keyword>
<dbReference type="SUPFAM" id="SSF143990">
    <property type="entry name" value="YbiA-like"/>
    <property type="match status" value="1"/>
</dbReference>
<dbReference type="Pfam" id="PF08719">
    <property type="entry name" value="NADAR"/>
    <property type="match status" value="1"/>
</dbReference>
<comment type="catalytic activity">
    <reaction evidence="1">
        <text>5-amino-6-(5-phospho-D-ribosylamino)uracil + H2O = 5,6-diaminouracil + D-ribose 5-phosphate</text>
        <dbReference type="Rhea" id="RHEA:55020"/>
        <dbReference type="ChEBI" id="CHEBI:15377"/>
        <dbReference type="ChEBI" id="CHEBI:46252"/>
        <dbReference type="ChEBI" id="CHEBI:58453"/>
        <dbReference type="ChEBI" id="CHEBI:78346"/>
    </reaction>
</comment>
<dbReference type="InterPro" id="IPR037238">
    <property type="entry name" value="YbiA-like_sf"/>
</dbReference>
<feature type="domain" description="NADAR" evidence="3">
    <location>
        <begin position="15"/>
        <end position="156"/>
    </location>
</feature>
<dbReference type="Proteomes" id="UP001165367">
    <property type="component" value="Unassembled WGS sequence"/>
</dbReference>
<evidence type="ECO:0000259" key="3">
    <source>
        <dbReference type="Pfam" id="PF08719"/>
    </source>
</evidence>